<sequence length="138" mass="16055">MKNLSRNSREHSRLQQSYSHTVSVTFGVDMQARNLLSETPYPETVKEVHKQRFWKLAYRIQYFIEAARNKYPQDKGIEGRHGLGEGEDFYGNGDWELQAQKAYERKLEEPKIAEEEQIDAEEELDEDGESDSEGEPDA</sequence>
<proteinExistence type="predicted"/>
<organism evidence="2 3">
    <name type="scientific">Saxophila tyrrhenica</name>
    <dbReference type="NCBI Taxonomy" id="1690608"/>
    <lineage>
        <taxon>Eukaryota</taxon>
        <taxon>Fungi</taxon>
        <taxon>Dikarya</taxon>
        <taxon>Ascomycota</taxon>
        <taxon>Pezizomycotina</taxon>
        <taxon>Dothideomycetes</taxon>
        <taxon>Dothideomycetidae</taxon>
        <taxon>Mycosphaerellales</taxon>
        <taxon>Extremaceae</taxon>
        <taxon>Saxophila</taxon>
    </lineage>
</organism>
<reference evidence="2 3" key="1">
    <citation type="submission" date="2023-08" db="EMBL/GenBank/DDBJ databases">
        <title>Black Yeasts Isolated from many extreme environments.</title>
        <authorList>
            <person name="Coleine C."/>
            <person name="Stajich J.E."/>
            <person name="Selbmann L."/>
        </authorList>
    </citation>
    <scope>NUCLEOTIDE SEQUENCE [LARGE SCALE GENOMIC DNA]</scope>
    <source>
        <strain evidence="2 3">CCFEE 5935</strain>
    </source>
</reference>
<protein>
    <submittedName>
        <fullName evidence="2">Uncharacterized protein</fullName>
    </submittedName>
</protein>
<gene>
    <name evidence="2" type="ORF">LTR77_004205</name>
</gene>
<evidence type="ECO:0000313" key="2">
    <source>
        <dbReference type="EMBL" id="KAK5171061.1"/>
    </source>
</evidence>
<dbReference type="AlphaFoldDB" id="A0AAV9PCH9"/>
<evidence type="ECO:0000313" key="3">
    <source>
        <dbReference type="Proteomes" id="UP001337655"/>
    </source>
</evidence>
<dbReference type="Proteomes" id="UP001337655">
    <property type="component" value="Unassembled WGS sequence"/>
</dbReference>
<keyword evidence="3" id="KW-1185">Reference proteome</keyword>
<feature type="region of interest" description="Disordered" evidence="1">
    <location>
        <begin position="106"/>
        <end position="138"/>
    </location>
</feature>
<dbReference type="GeneID" id="89925551"/>
<comment type="caution">
    <text evidence="2">The sequence shown here is derived from an EMBL/GenBank/DDBJ whole genome shotgun (WGS) entry which is preliminary data.</text>
</comment>
<dbReference type="RefSeq" id="XP_064660089.1">
    <property type="nucleotide sequence ID" value="XM_064801459.1"/>
</dbReference>
<dbReference type="EMBL" id="JAVRRT010000006">
    <property type="protein sequence ID" value="KAK5171061.1"/>
    <property type="molecule type" value="Genomic_DNA"/>
</dbReference>
<feature type="compositionally biased region" description="Acidic residues" evidence="1">
    <location>
        <begin position="115"/>
        <end position="138"/>
    </location>
</feature>
<evidence type="ECO:0000256" key="1">
    <source>
        <dbReference type="SAM" id="MobiDB-lite"/>
    </source>
</evidence>
<name>A0AAV9PCH9_9PEZI</name>
<accession>A0AAV9PCH9</accession>